<dbReference type="InterPro" id="IPR036291">
    <property type="entry name" value="NAD(P)-bd_dom_sf"/>
</dbReference>
<dbReference type="RefSeq" id="WP_389358429.1">
    <property type="nucleotide sequence ID" value="NZ_JBIACK010000001.1"/>
</dbReference>
<reference evidence="3 4" key="1">
    <citation type="submission" date="2024-08" db="EMBL/GenBank/DDBJ databases">
        <title>Two novel Cytobacillus novel species.</title>
        <authorList>
            <person name="Liu G."/>
        </authorList>
    </citation>
    <scope>NUCLEOTIDE SEQUENCE [LARGE SCALE GENOMIC DNA]</scope>
    <source>
        <strain evidence="3 4">FJAT-54145</strain>
    </source>
</reference>
<dbReference type="SUPFAM" id="SSF55347">
    <property type="entry name" value="Glyceraldehyde-3-phosphate dehydrogenase-like, C-terminal domain"/>
    <property type="match status" value="1"/>
</dbReference>
<dbReference type="InterPro" id="IPR055170">
    <property type="entry name" value="GFO_IDH_MocA-like_dom"/>
</dbReference>
<keyword evidence="4" id="KW-1185">Reference proteome</keyword>
<dbReference type="PANTHER" id="PTHR43377:SF1">
    <property type="entry name" value="BILIVERDIN REDUCTASE A"/>
    <property type="match status" value="1"/>
</dbReference>
<dbReference type="PANTHER" id="PTHR43377">
    <property type="entry name" value="BILIVERDIN REDUCTASE A"/>
    <property type="match status" value="1"/>
</dbReference>
<dbReference type="EMBL" id="JBIACK010000001">
    <property type="protein sequence ID" value="MFE8699869.1"/>
    <property type="molecule type" value="Genomic_DNA"/>
</dbReference>
<proteinExistence type="predicted"/>
<protein>
    <submittedName>
        <fullName evidence="3">Gfo/Idh/MocA family protein</fullName>
    </submittedName>
</protein>
<evidence type="ECO:0000259" key="1">
    <source>
        <dbReference type="Pfam" id="PF01408"/>
    </source>
</evidence>
<comment type="caution">
    <text evidence="3">The sequence shown here is derived from an EMBL/GenBank/DDBJ whole genome shotgun (WGS) entry which is preliminary data.</text>
</comment>
<dbReference type="Pfam" id="PF01408">
    <property type="entry name" value="GFO_IDH_MocA"/>
    <property type="match status" value="1"/>
</dbReference>
<gene>
    <name evidence="3" type="ORF">ACFYKX_04450</name>
</gene>
<organism evidence="3 4">
    <name type="scientific">Cytobacillus spartinae</name>
    <dbReference type="NCBI Taxonomy" id="3299023"/>
    <lineage>
        <taxon>Bacteria</taxon>
        <taxon>Bacillati</taxon>
        <taxon>Bacillota</taxon>
        <taxon>Bacilli</taxon>
        <taxon>Bacillales</taxon>
        <taxon>Bacillaceae</taxon>
        <taxon>Cytobacillus</taxon>
    </lineage>
</organism>
<accession>A0ABW6K6Q2</accession>
<dbReference type="Gene3D" id="3.40.50.720">
    <property type="entry name" value="NAD(P)-binding Rossmann-like Domain"/>
    <property type="match status" value="1"/>
</dbReference>
<dbReference type="SUPFAM" id="SSF51735">
    <property type="entry name" value="NAD(P)-binding Rossmann-fold domains"/>
    <property type="match status" value="1"/>
</dbReference>
<dbReference type="Proteomes" id="UP001601059">
    <property type="component" value="Unassembled WGS sequence"/>
</dbReference>
<dbReference type="InterPro" id="IPR051450">
    <property type="entry name" value="Gfo/Idh/MocA_Oxidoreductases"/>
</dbReference>
<evidence type="ECO:0000259" key="2">
    <source>
        <dbReference type="Pfam" id="PF22725"/>
    </source>
</evidence>
<sequence length="328" mass="37508">MKNIGLVGLGFIGKAHLNAYQQIENAQVTTICTKKETMDTVYGGDFVTEYDDLLSKKEIDIVDICLPTYLHEEYIIKAAKAGKHIICEKPLTLSVESANRILKVVQEHGVKLFVGHVLRFWPEYKVFKTYSESDKLKEIKVVHAKRLGQVPNWSTWFQDPEKSGGALFDLHIHDIDFLYYLLGETESVYAVGHKNLLGAWDHVMTTLTFKNGGKAFVEASQRMQSGYPFTMALRTQTDDSILDFSVAAGENIENLKDSQHQFRYYSNNKVVEIHVDDEDPFKNELAYFVNCIEKNEENTMIPLDEVMYTLKLLEAIQRSLETESVVYL</sequence>
<name>A0ABW6K6Q2_9BACI</name>
<dbReference type="InterPro" id="IPR000683">
    <property type="entry name" value="Gfo/Idh/MocA-like_OxRdtase_N"/>
</dbReference>
<feature type="domain" description="GFO/IDH/MocA-like oxidoreductase" evidence="2">
    <location>
        <begin position="132"/>
        <end position="231"/>
    </location>
</feature>
<evidence type="ECO:0000313" key="3">
    <source>
        <dbReference type="EMBL" id="MFE8699869.1"/>
    </source>
</evidence>
<dbReference type="Pfam" id="PF22725">
    <property type="entry name" value="GFO_IDH_MocA_C3"/>
    <property type="match status" value="1"/>
</dbReference>
<feature type="domain" description="Gfo/Idh/MocA-like oxidoreductase N-terminal" evidence="1">
    <location>
        <begin position="3"/>
        <end position="116"/>
    </location>
</feature>
<evidence type="ECO:0000313" key="4">
    <source>
        <dbReference type="Proteomes" id="UP001601059"/>
    </source>
</evidence>
<dbReference type="Gene3D" id="3.30.360.10">
    <property type="entry name" value="Dihydrodipicolinate Reductase, domain 2"/>
    <property type="match status" value="1"/>
</dbReference>